<feature type="compositionally biased region" description="Low complexity" evidence="1">
    <location>
        <begin position="155"/>
        <end position="197"/>
    </location>
</feature>
<gene>
    <name evidence="2" type="ORF">CCMP2556_LOCUS52003</name>
</gene>
<evidence type="ECO:0000256" key="1">
    <source>
        <dbReference type="SAM" id="MobiDB-lite"/>
    </source>
</evidence>
<evidence type="ECO:0000313" key="3">
    <source>
        <dbReference type="Proteomes" id="UP001642484"/>
    </source>
</evidence>
<proteinExistence type="predicted"/>
<feature type="compositionally biased region" description="Polar residues" evidence="1">
    <location>
        <begin position="286"/>
        <end position="307"/>
    </location>
</feature>
<feature type="compositionally biased region" description="Polar residues" evidence="1">
    <location>
        <begin position="347"/>
        <end position="356"/>
    </location>
</feature>
<keyword evidence="3" id="KW-1185">Reference proteome</keyword>
<comment type="caution">
    <text evidence="2">The sequence shown here is derived from an EMBL/GenBank/DDBJ whole genome shotgun (WGS) entry which is preliminary data.</text>
</comment>
<dbReference type="EMBL" id="CAXAMN010027694">
    <property type="protein sequence ID" value="CAK9112144.1"/>
    <property type="molecule type" value="Genomic_DNA"/>
</dbReference>
<reference evidence="2 3" key="1">
    <citation type="submission" date="2024-02" db="EMBL/GenBank/DDBJ databases">
        <authorList>
            <person name="Chen Y."/>
            <person name="Shah S."/>
            <person name="Dougan E. K."/>
            <person name="Thang M."/>
            <person name="Chan C."/>
        </authorList>
    </citation>
    <scope>NUCLEOTIDE SEQUENCE [LARGE SCALE GENOMIC DNA]</scope>
</reference>
<organism evidence="2 3">
    <name type="scientific">Durusdinium trenchii</name>
    <dbReference type="NCBI Taxonomy" id="1381693"/>
    <lineage>
        <taxon>Eukaryota</taxon>
        <taxon>Sar</taxon>
        <taxon>Alveolata</taxon>
        <taxon>Dinophyceae</taxon>
        <taxon>Suessiales</taxon>
        <taxon>Symbiodiniaceae</taxon>
        <taxon>Durusdinium</taxon>
    </lineage>
</organism>
<feature type="compositionally biased region" description="Polar residues" evidence="1">
    <location>
        <begin position="22"/>
        <end position="32"/>
    </location>
</feature>
<protein>
    <submittedName>
        <fullName evidence="2">Uncharacterized protein</fullName>
    </submittedName>
</protein>
<feature type="region of interest" description="Disordered" evidence="1">
    <location>
        <begin position="134"/>
        <end position="204"/>
    </location>
</feature>
<feature type="region of interest" description="Disordered" evidence="1">
    <location>
        <begin position="414"/>
        <end position="541"/>
    </location>
</feature>
<feature type="region of interest" description="Disordered" evidence="1">
    <location>
        <begin position="1"/>
        <end position="32"/>
    </location>
</feature>
<feature type="compositionally biased region" description="Basic and acidic residues" evidence="1">
    <location>
        <begin position="134"/>
        <end position="143"/>
    </location>
</feature>
<dbReference type="Proteomes" id="UP001642484">
    <property type="component" value="Unassembled WGS sequence"/>
</dbReference>
<sequence>MSGSSPSPVPHTARGPREWPSTRAQGSVVQSPRLTTQQVIFWQVSGVSRPFPQSTPPPSGGETLRYLGTGYPPRQVLTSRKGAVNGELLSYVPEARWRPLPAKVFSVPKVISSSDPKRGSAILRSFSGSVVREADVRRREPENAKAGATASKEGPAASTASTPAASTETPPVLAKAPASAPVVQATPPAPALQTTPAMQGAPVPTVRASTPALHVQESATVQCQPQPATTLVESGIAPVAEPVEMVKSAKVPATIVASESAISPPPQPKARFQEESFPIRWPAGTSGISTPTLSRPSLAWTSPSAQVSPVPLAPSPTTQQRGARAEGSPSASRRSEPRLTGVKLESGSYSTGTPLTTPREMLGMGTYTPPHFEMFSSSSREMRPSSPTGRLGVTVRNISPQTRGVGGGLLISPSPLSFSNRQPPVPRRSGSPLSLTKADPGSKPLASPMTRQRTLPSLPPERSSTTVLTARGLEAQAQASTPELMTEKPPARAVGEARSSVENLQRRRWRRPSNPSSQTLDTKVLPSRPPGVPGTAHHDGNQLTPAAFRLQEKLSYLAEEAWCRHSLVVGRDASCRCQGTISL</sequence>
<name>A0ABP0SIY1_9DINO</name>
<evidence type="ECO:0000313" key="2">
    <source>
        <dbReference type="EMBL" id="CAK9112144.1"/>
    </source>
</evidence>
<feature type="region of interest" description="Disordered" evidence="1">
    <location>
        <begin position="280"/>
        <end position="362"/>
    </location>
</feature>
<accession>A0ABP0SIY1</accession>